<proteinExistence type="predicted"/>
<dbReference type="STRING" id="292415.Tbd_0343"/>
<evidence type="ECO:0000256" key="1">
    <source>
        <dbReference type="SAM" id="Phobius"/>
    </source>
</evidence>
<evidence type="ECO:0000313" key="3">
    <source>
        <dbReference type="Proteomes" id="UP000008291"/>
    </source>
</evidence>
<gene>
    <name evidence="2" type="ordered locus">Tbd_0343</name>
</gene>
<reference evidence="2 3" key="1">
    <citation type="journal article" date="2006" name="J. Bacteriol.">
        <title>The genome sequence of the obligately chemolithoautotrophic, facultatively anaerobic bacterium Thiobacillus denitrificans.</title>
        <authorList>
            <person name="Beller H.R."/>
            <person name="Chain P.S."/>
            <person name="Letain T.E."/>
            <person name="Chakicherla A."/>
            <person name="Larimer F.W."/>
            <person name="Richardson P.M."/>
            <person name="Coleman M.A."/>
            <person name="Wood A.P."/>
            <person name="Kelly D.P."/>
        </authorList>
    </citation>
    <scope>NUCLEOTIDE SEQUENCE [LARGE SCALE GENOMIC DNA]</scope>
    <source>
        <strain evidence="2 3">ATCC 25259</strain>
    </source>
</reference>
<dbReference type="InterPro" id="IPR008620">
    <property type="entry name" value="FixH"/>
</dbReference>
<feature type="transmembrane region" description="Helical" evidence="1">
    <location>
        <begin position="88"/>
        <end position="111"/>
    </location>
</feature>
<dbReference type="KEGG" id="tbd:Tbd_0343"/>
<dbReference type="Proteomes" id="UP000008291">
    <property type="component" value="Chromosome"/>
</dbReference>
<dbReference type="OrthoDB" id="8559928at2"/>
<accession>Q3SLV7</accession>
<keyword evidence="1" id="KW-1133">Transmembrane helix</keyword>
<keyword evidence="1" id="KW-0472">Membrane</keyword>
<dbReference type="HOGENOM" id="CLU_091637_0_0_4"/>
<feature type="transmembrane region" description="Helical" evidence="1">
    <location>
        <begin position="31"/>
        <end position="52"/>
    </location>
</feature>
<name>Q3SLV7_THIDA</name>
<organism evidence="2 3">
    <name type="scientific">Thiobacillus denitrificans (strain ATCC 25259 / T1)</name>
    <dbReference type="NCBI Taxonomy" id="292415"/>
    <lineage>
        <taxon>Bacteria</taxon>
        <taxon>Pseudomonadati</taxon>
        <taxon>Pseudomonadota</taxon>
        <taxon>Betaproteobacteria</taxon>
        <taxon>Nitrosomonadales</taxon>
        <taxon>Thiobacillaceae</taxon>
        <taxon>Thiobacillus</taxon>
    </lineage>
</organism>
<dbReference type="AlphaFoldDB" id="Q3SLV7"/>
<evidence type="ECO:0008006" key="4">
    <source>
        <dbReference type="Google" id="ProtNLM"/>
    </source>
</evidence>
<dbReference type="EMBL" id="CP000116">
    <property type="protein sequence ID" value="AAZ96296.1"/>
    <property type="molecule type" value="Genomic_DNA"/>
</dbReference>
<dbReference type="Pfam" id="PF05751">
    <property type="entry name" value="FixH"/>
    <property type="match status" value="1"/>
</dbReference>
<dbReference type="eggNOG" id="COG5456">
    <property type="taxonomic scope" value="Bacteria"/>
</dbReference>
<feature type="transmembrane region" description="Helical" evidence="1">
    <location>
        <begin position="6"/>
        <end position="24"/>
    </location>
</feature>
<sequence>MSTLTTLFGGLAAVFVLFALGGLIRGLPLALRAALAGLVPLIAYFALTIGKWPGLDVVAIHISVFLAAALVLFALTQFRRRGAGRMHWAPKLLTAFFLGLVVINATLLYIATKGLPEPVARWWLGGKGDSKSVYSGFSGVVPHGQGAAKGISSELSEQHRASQLGWQITVNGLDGDGRTRPVEVRVRDRTGLAVERLVAELRLLRPGATGPTASLPLASAEPGVYIGALVLPAGGRWFVELRLLQEDEVRFRTTQEITVP</sequence>
<evidence type="ECO:0000313" key="2">
    <source>
        <dbReference type="EMBL" id="AAZ96296.1"/>
    </source>
</evidence>
<keyword evidence="3" id="KW-1185">Reference proteome</keyword>
<dbReference type="RefSeq" id="WP_011310856.1">
    <property type="nucleotide sequence ID" value="NC_007404.1"/>
</dbReference>
<protein>
    <recommendedName>
        <fullName evidence="4">Nitrogen fixation protein FixH</fullName>
    </recommendedName>
</protein>
<keyword evidence="1" id="KW-0812">Transmembrane</keyword>
<feature type="transmembrane region" description="Helical" evidence="1">
    <location>
        <begin position="58"/>
        <end position="76"/>
    </location>
</feature>